<proteinExistence type="predicted"/>
<evidence type="ECO:0000313" key="3">
    <source>
        <dbReference type="Proteomes" id="UP000050786"/>
    </source>
</evidence>
<gene>
    <name evidence="2" type="ORF">RUM4293_03705</name>
</gene>
<feature type="domain" description="Transposase DDE" evidence="1">
    <location>
        <begin position="12"/>
        <end position="88"/>
    </location>
</feature>
<dbReference type="Pfam" id="PF13586">
    <property type="entry name" value="DDE_Tnp_1_2"/>
    <property type="match status" value="1"/>
</dbReference>
<evidence type="ECO:0000313" key="2">
    <source>
        <dbReference type="EMBL" id="CUH44799.1"/>
    </source>
</evidence>
<sequence length="91" mass="10617">MDSPPSADWLLGDRGYDADWFREALTDKGLKPCIPGRKSRDKPVRYDKRRNRIEIMFGRLKDWRRVATRYDGCPKVFLSAIALAATVLFWL</sequence>
<keyword evidence="3" id="KW-1185">Reference proteome</keyword>
<protein>
    <submittedName>
        <fullName evidence="2">Transposase</fullName>
    </submittedName>
</protein>
<accession>A0A0P1ESX2</accession>
<dbReference type="InterPro" id="IPR025668">
    <property type="entry name" value="Tnp_DDE_dom"/>
</dbReference>
<dbReference type="EMBL" id="CYPS01000057">
    <property type="protein sequence ID" value="CUH44799.1"/>
    <property type="molecule type" value="Genomic_DNA"/>
</dbReference>
<dbReference type="Proteomes" id="UP000050786">
    <property type="component" value="Unassembled WGS sequence"/>
</dbReference>
<organism evidence="2 3">
    <name type="scientific">Ruegeria atlantica</name>
    <dbReference type="NCBI Taxonomy" id="81569"/>
    <lineage>
        <taxon>Bacteria</taxon>
        <taxon>Pseudomonadati</taxon>
        <taxon>Pseudomonadota</taxon>
        <taxon>Alphaproteobacteria</taxon>
        <taxon>Rhodobacterales</taxon>
        <taxon>Roseobacteraceae</taxon>
        <taxon>Ruegeria</taxon>
    </lineage>
</organism>
<reference evidence="3" key="1">
    <citation type="submission" date="2015-09" db="EMBL/GenBank/DDBJ databases">
        <authorList>
            <person name="Rodrigo-Torres L."/>
            <person name="Arahal D.R."/>
        </authorList>
    </citation>
    <scope>NUCLEOTIDE SEQUENCE [LARGE SCALE GENOMIC DNA]</scope>
    <source>
        <strain evidence="3">CECT 4293</strain>
    </source>
</reference>
<evidence type="ECO:0000259" key="1">
    <source>
        <dbReference type="Pfam" id="PF13586"/>
    </source>
</evidence>
<name>A0A0P1ESX2_9RHOB</name>
<dbReference type="AlphaFoldDB" id="A0A0P1ESX2"/>